<dbReference type="EMBL" id="SRLO01000303">
    <property type="protein sequence ID" value="TNN62006.1"/>
    <property type="molecule type" value="Genomic_DNA"/>
</dbReference>
<organism evidence="2 3">
    <name type="scientific">Liparis tanakae</name>
    <name type="common">Tanaka's snailfish</name>
    <dbReference type="NCBI Taxonomy" id="230148"/>
    <lineage>
        <taxon>Eukaryota</taxon>
        <taxon>Metazoa</taxon>
        <taxon>Chordata</taxon>
        <taxon>Craniata</taxon>
        <taxon>Vertebrata</taxon>
        <taxon>Euteleostomi</taxon>
        <taxon>Actinopterygii</taxon>
        <taxon>Neopterygii</taxon>
        <taxon>Teleostei</taxon>
        <taxon>Neoteleostei</taxon>
        <taxon>Acanthomorphata</taxon>
        <taxon>Eupercaria</taxon>
        <taxon>Perciformes</taxon>
        <taxon>Cottioidei</taxon>
        <taxon>Cottales</taxon>
        <taxon>Liparidae</taxon>
        <taxon>Liparis</taxon>
    </lineage>
</organism>
<reference evidence="2 3" key="1">
    <citation type="submission" date="2019-03" db="EMBL/GenBank/DDBJ databases">
        <title>First draft genome of Liparis tanakae, snailfish: a comprehensive survey of snailfish specific genes.</title>
        <authorList>
            <person name="Kim W."/>
            <person name="Song I."/>
            <person name="Jeong J.-H."/>
            <person name="Kim D."/>
            <person name="Kim S."/>
            <person name="Ryu S."/>
            <person name="Song J.Y."/>
            <person name="Lee S.K."/>
        </authorList>
    </citation>
    <scope>NUCLEOTIDE SEQUENCE [LARGE SCALE GENOMIC DNA]</scope>
    <source>
        <tissue evidence="2">Muscle</tissue>
    </source>
</reference>
<gene>
    <name evidence="2" type="ORF">EYF80_027744</name>
</gene>
<accession>A0A4Z2H8A3</accession>
<comment type="caution">
    <text evidence="2">The sequence shown here is derived from an EMBL/GenBank/DDBJ whole genome shotgun (WGS) entry which is preliminary data.</text>
</comment>
<dbReference type="AlphaFoldDB" id="A0A4Z2H8A3"/>
<evidence type="ECO:0000256" key="1">
    <source>
        <dbReference type="SAM" id="MobiDB-lite"/>
    </source>
</evidence>
<proteinExistence type="predicted"/>
<dbReference type="Proteomes" id="UP000314294">
    <property type="component" value="Unassembled WGS sequence"/>
</dbReference>
<evidence type="ECO:0000313" key="2">
    <source>
        <dbReference type="EMBL" id="TNN62006.1"/>
    </source>
</evidence>
<evidence type="ECO:0000313" key="3">
    <source>
        <dbReference type="Proteomes" id="UP000314294"/>
    </source>
</evidence>
<protein>
    <submittedName>
        <fullName evidence="2">Uncharacterized protein</fullName>
    </submittedName>
</protein>
<feature type="compositionally biased region" description="Low complexity" evidence="1">
    <location>
        <begin position="43"/>
        <end position="52"/>
    </location>
</feature>
<sequence>MVQFIMSSGKVKRGRMVNRRIQEAAVSVLIGRAGQPSRERTFSPTSPSPLSSNNHIRLAFSSTETVWSVGMQQISGGQAESPAQ</sequence>
<name>A0A4Z2H8A3_9TELE</name>
<feature type="region of interest" description="Disordered" evidence="1">
    <location>
        <begin position="33"/>
        <end position="54"/>
    </location>
</feature>
<keyword evidence="3" id="KW-1185">Reference proteome</keyword>